<gene>
    <name evidence="7" type="ORF">CCO02nite_00290</name>
</gene>
<dbReference type="Proteomes" id="UP000321720">
    <property type="component" value="Unassembled WGS sequence"/>
</dbReference>
<evidence type="ECO:0000313" key="8">
    <source>
        <dbReference type="Proteomes" id="UP000321720"/>
    </source>
</evidence>
<proteinExistence type="predicted"/>
<keyword evidence="4 6" id="KW-0472">Membrane</keyword>
<feature type="compositionally biased region" description="Basic and acidic residues" evidence="5">
    <location>
        <begin position="229"/>
        <end position="238"/>
    </location>
</feature>
<dbReference type="GO" id="GO:0005886">
    <property type="term" value="C:plasma membrane"/>
    <property type="evidence" value="ECO:0007669"/>
    <property type="project" value="UniProtKB-ARBA"/>
</dbReference>
<feature type="transmembrane region" description="Helical" evidence="6">
    <location>
        <begin position="42"/>
        <end position="75"/>
    </location>
</feature>
<dbReference type="OrthoDB" id="509049at2"/>
<reference evidence="7 8" key="1">
    <citation type="submission" date="2019-07" db="EMBL/GenBank/DDBJ databases">
        <title>Whole genome shotgun sequence of Cellulomonas composti NBRC 100758.</title>
        <authorList>
            <person name="Hosoyama A."/>
            <person name="Uohara A."/>
            <person name="Ohji S."/>
            <person name="Ichikawa N."/>
        </authorList>
    </citation>
    <scope>NUCLEOTIDE SEQUENCE [LARGE SCALE GENOMIC DNA]</scope>
    <source>
        <strain evidence="7 8">NBRC 100758</strain>
    </source>
</reference>
<evidence type="ECO:0008006" key="9">
    <source>
        <dbReference type="Google" id="ProtNLM"/>
    </source>
</evidence>
<feature type="transmembrane region" description="Helical" evidence="6">
    <location>
        <begin position="114"/>
        <end position="136"/>
    </location>
</feature>
<feature type="transmembrane region" description="Helical" evidence="6">
    <location>
        <begin position="81"/>
        <end position="102"/>
    </location>
</feature>
<organism evidence="7 8">
    <name type="scientific">Cellulomonas composti</name>
    <dbReference type="NCBI Taxonomy" id="266130"/>
    <lineage>
        <taxon>Bacteria</taxon>
        <taxon>Bacillati</taxon>
        <taxon>Actinomycetota</taxon>
        <taxon>Actinomycetes</taxon>
        <taxon>Micrococcales</taxon>
        <taxon>Cellulomonadaceae</taxon>
        <taxon>Cellulomonas</taxon>
    </lineage>
</organism>
<accession>A0A511J5W8</accession>
<protein>
    <recommendedName>
        <fullName evidence="9">Cobalt ABC transporter</fullName>
    </recommendedName>
</protein>
<dbReference type="RefSeq" id="WP_146840958.1">
    <property type="nucleotide sequence ID" value="NZ_BJWG01000001.1"/>
</dbReference>
<feature type="region of interest" description="Disordered" evidence="5">
    <location>
        <begin position="214"/>
        <end position="238"/>
    </location>
</feature>
<evidence type="ECO:0000256" key="4">
    <source>
        <dbReference type="ARBA" id="ARBA00023136"/>
    </source>
</evidence>
<comment type="caution">
    <text evidence="7">The sequence shown here is derived from an EMBL/GenBank/DDBJ whole genome shotgun (WGS) entry which is preliminary data.</text>
</comment>
<name>A0A511J5W8_9CELL</name>
<keyword evidence="8" id="KW-1185">Reference proteome</keyword>
<comment type="subcellular location">
    <subcellularLocation>
        <location evidence="1">Membrane</location>
        <topology evidence="1">Multi-pass membrane protein</topology>
    </subcellularLocation>
</comment>
<evidence type="ECO:0000256" key="6">
    <source>
        <dbReference type="SAM" id="Phobius"/>
    </source>
</evidence>
<feature type="region of interest" description="Disordered" evidence="5">
    <location>
        <begin position="1"/>
        <end position="21"/>
    </location>
</feature>
<sequence length="238" mass="24256">MTPTPDGPEATGRPLRAPWSGPLGLYRPGTSPVHRAPGGAKLVALLVVTTLGVVLQGVPSALVLLALVLLAYAVARVPLRGSAGGLTATLLGIGVLAVFRWWSDGPAGAIELTADLLAAVLLAALVTATTRSDVLLDTLARAARPLRHVGLAPEQVSLAIALMLRTVPVLVVSTVESRDAARARGLGRDPRAVVVPAAVRMVGHAHRVGEALAARGLGEPDGPTPPRAADSHPLRSGA</sequence>
<dbReference type="Pfam" id="PF02361">
    <property type="entry name" value="CbiQ"/>
    <property type="match status" value="1"/>
</dbReference>
<dbReference type="InterPro" id="IPR003339">
    <property type="entry name" value="ABC/ECF_trnsptr_transmembrane"/>
</dbReference>
<evidence type="ECO:0000313" key="7">
    <source>
        <dbReference type="EMBL" id="GEL93371.1"/>
    </source>
</evidence>
<evidence type="ECO:0000256" key="5">
    <source>
        <dbReference type="SAM" id="MobiDB-lite"/>
    </source>
</evidence>
<keyword evidence="3 6" id="KW-1133">Transmembrane helix</keyword>
<dbReference type="EMBL" id="BJWG01000001">
    <property type="protein sequence ID" value="GEL93371.1"/>
    <property type="molecule type" value="Genomic_DNA"/>
</dbReference>
<evidence type="ECO:0000256" key="1">
    <source>
        <dbReference type="ARBA" id="ARBA00004141"/>
    </source>
</evidence>
<keyword evidence="2 6" id="KW-0812">Transmembrane</keyword>
<dbReference type="AlphaFoldDB" id="A0A511J5W8"/>
<evidence type="ECO:0000256" key="3">
    <source>
        <dbReference type="ARBA" id="ARBA00022989"/>
    </source>
</evidence>
<evidence type="ECO:0000256" key="2">
    <source>
        <dbReference type="ARBA" id="ARBA00022692"/>
    </source>
</evidence>